<dbReference type="EMBL" id="DS999411">
    <property type="protein sequence ID" value="EED36510.1"/>
    <property type="molecule type" value="Genomic_DNA"/>
</dbReference>
<dbReference type="RefSeq" id="WP_009021253.1">
    <property type="nucleotide sequence ID" value="NZ_DS999411.1"/>
</dbReference>
<dbReference type="GO" id="GO:0052654">
    <property type="term" value="F:L-leucine-2-oxoglutarate transaminase activity"/>
    <property type="evidence" value="ECO:0007669"/>
    <property type="project" value="RHEA"/>
</dbReference>
<evidence type="ECO:0000256" key="11">
    <source>
        <dbReference type="ARBA" id="ARBA00022679"/>
    </source>
</evidence>
<comment type="pathway">
    <text evidence="5">Amino-acid biosynthesis; L-leucine biosynthesis; L-leucine from 3-methyl-2-oxobutanoate: step 4/4.</text>
</comment>
<comment type="similarity">
    <text evidence="6">Belongs to the class-IV pyridoxal-phosphate-dependent aminotransferase family.</text>
</comment>
<evidence type="ECO:0000256" key="2">
    <source>
        <dbReference type="ARBA" id="ARBA00003109"/>
    </source>
</evidence>
<dbReference type="GO" id="GO:0009098">
    <property type="term" value="P:L-leucine biosynthetic process"/>
    <property type="evidence" value="ECO:0007669"/>
    <property type="project" value="UniProtKB-UniPathway"/>
</dbReference>
<feature type="region of interest" description="Disordered" evidence="18">
    <location>
        <begin position="1"/>
        <end position="20"/>
    </location>
</feature>
<comment type="catalytic activity">
    <reaction evidence="15">
        <text>L-isoleucine + 2-oxoglutarate = (S)-3-methyl-2-oxopentanoate + L-glutamate</text>
        <dbReference type="Rhea" id="RHEA:24801"/>
        <dbReference type="ChEBI" id="CHEBI:16810"/>
        <dbReference type="ChEBI" id="CHEBI:29985"/>
        <dbReference type="ChEBI" id="CHEBI:35146"/>
        <dbReference type="ChEBI" id="CHEBI:58045"/>
        <dbReference type="EC" id="2.6.1.42"/>
    </reaction>
</comment>
<comment type="cofactor">
    <cofactor evidence="1">
        <name>pyridoxal 5'-phosphate</name>
        <dbReference type="ChEBI" id="CHEBI:597326"/>
    </cofactor>
</comment>
<dbReference type="AlphaFoldDB" id="B8KXY8"/>
<evidence type="ECO:0000256" key="13">
    <source>
        <dbReference type="ARBA" id="ARBA00023304"/>
    </source>
</evidence>
<organism evidence="19 20">
    <name type="scientific">Luminiphilus syltensis NOR5-1B</name>
    <dbReference type="NCBI Taxonomy" id="565045"/>
    <lineage>
        <taxon>Bacteria</taxon>
        <taxon>Pseudomonadati</taxon>
        <taxon>Pseudomonadota</taxon>
        <taxon>Gammaproteobacteria</taxon>
        <taxon>Cellvibrionales</taxon>
        <taxon>Halieaceae</taxon>
        <taxon>Luminiphilus</taxon>
    </lineage>
</organism>
<comment type="catalytic activity">
    <reaction evidence="16">
        <text>L-leucine + 2-oxoglutarate = 4-methyl-2-oxopentanoate + L-glutamate</text>
        <dbReference type="Rhea" id="RHEA:18321"/>
        <dbReference type="ChEBI" id="CHEBI:16810"/>
        <dbReference type="ChEBI" id="CHEBI:17865"/>
        <dbReference type="ChEBI" id="CHEBI:29985"/>
        <dbReference type="ChEBI" id="CHEBI:57427"/>
        <dbReference type="EC" id="2.6.1.42"/>
    </reaction>
</comment>
<comment type="pathway">
    <text evidence="3">Amino-acid biosynthesis; L-isoleucine biosynthesis; L-isoleucine from 2-oxobutanoate: step 4/4.</text>
</comment>
<comment type="function">
    <text evidence="2">Acts on leucine, isoleucine and valine.</text>
</comment>
<dbReference type="Pfam" id="PF01063">
    <property type="entry name" value="Aminotran_4"/>
    <property type="match status" value="1"/>
</dbReference>
<comment type="catalytic activity">
    <reaction evidence="14">
        <text>L-valine + 2-oxoglutarate = 3-methyl-2-oxobutanoate + L-glutamate</text>
        <dbReference type="Rhea" id="RHEA:24813"/>
        <dbReference type="ChEBI" id="CHEBI:11851"/>
        <dbReference type="ChEBI" id="CHEBI:16810"/>
        <dbReference type="ChEBI" id="CHEBI:29985"/>
        <dbReference type="ChEBI" id="CHEBI:57762"/>
        <dbReference type="EC" id="2.6.1.42"/>
    </reaction>
</comment>
<evidence type="ECO:0000256" key="18">
    <source>
        <dbReference type="SAM" id="MobiDB-lite"/>
    </source>
</evidence>
<name>B8KXY8_9GAMM</name>
<evidence type="ECO:0000256" key="1">
    <source>
        <dbReference type="ARBA" id="ARBA00001933"/>
    </source>
</evidence>
<dbReference type="UniPathway" id="UPA00047">
    <property type="reaction ID" value="UER00058"/>
</dbReference>
<evidence type="ECO:0000256" key="9">
    <source>
        <dbReference type="ARBA" id="ARBA00022576"/>
    </source>
</evidence>
<dbReference type="InterPro" id="IPR043131">
    <property type="entry name" value="BCAT-like_N"/>
</dbReference>
<evidence type="ECO:0000256" key="3">
    <source>
        <dbReference type="ARBA" id="ARBA00004824"/>
    </source>
</evidence>
<keyword evidence="20" id="KW-1185">Reference proteome</keyword>
<sequence length="359" mass="39184">MNQAQSIPIHRSNDNSIGHRGKAGAFGTTFGDHMFSQDFDGDQGWSEAGIHPLNGIRLHPAASVLHYGQEIFEGLKAYRRADGEVCLFRAIENCRRFNRSAARMAMPEVDENFHLQALCELVALDKDWVPSEPGSSLYLRPAMIATSPRLGLAASTQYKHFIISSPVAAYFGDGHSPLSVLVSDHHRRAVKGGVGEAKTGGNYAASLQVSEAASRNGFDQVLWLDAIEGKYIEEVGAMNICFVYDNEKIVTPALSGSILEGITRDSILKLAPHLGLYIEESRLAITEVLDDIDSGRITEVFGCGTAAVVSPVGTLTYKGEAHTVNNNMPGRVTRLIHREITNIQYGEVDDPYGWITLVK</sequence>
<dbReference type="SUPFAM" id="SSF56752">
    <property type="entry name" value="D-aminoacid aminotransferase-like PLP-dependent enzymes"/>
    <property type="match status" value="1"/>
</dbReference>
<dbReference type="GO" id="GO:0009097">
    <property type="term" value="P:isoleucine biosynthetic process"/>
    <property type="evidence" value="ECO:0007669"/>
    <property type="project" value="UniProtKB-UniPathway"/>
</dbReference>
<dbReference type="GO" id="GO:0052656">
    <property type="term" value="F:L-isoleucine-2-oxoglutarate transaminase activity"/>
    <property type="evidence" value="ECO:0007669"/>
    <property type="project" value="RHEA"/>
</dbReference>
<comment type="pathway">
    <text evidence="4">Amino-acid biosynthesis; L-valine biosynthesis; L-valine from pyruvate: step 4/4.</text>
</comment>
<dbReference type="OrthoDB" id="9804984at2"/>
<feature type="modified residue" description="N6-(pyridoxal phosphate)lysine" evidence="17">
    <location>
        <position position="198"/>
    </location>
</feature>
<dbReference type="GO" id="GO:0052655">
    <property type="term" value="F:L-valine-2-oxoglutarate transaminase activity"/>
    <property type="evidence" value="ECO:0007669"/>
    <property type="project" value="RHEA"/>
</dbReference>
<dbReference type="UniPathway" id="UPA00049">
    <property type="reaction ID" value="UER00062"/>
</dbReference>
<keyword evidence="9 19" id="KW-0032">Aminotransferase</keyword>
<keyword evidence="12" id="KW-0663">Pyridoxal phosphate</keyword>
<evidence type="ECO:0000256" key="10">
    <source>
        <dbReference type="ARBA" id="ARBA00022605"/>
    </source>
</evidence>
<evidence type="ECO:0000256" key="8">
    <source>
        <dbReference type="ARBA" id="ARBA00018179"/>
    </source>
</evidence>
<dbReference type="NCBIfam" id="TIGR01123">
    <property type="entry name" value="ilvE_II"/>
    <property type="match status" value="1"/>
</dbReference>
<dbReference type="Proteomes" id="UP000004699">
    <property type="component" value="Unassembled WGS sequence"/>
</dbReference>
<evidence type="ECO:0000256" key="16">
    <source>
        <dbReference type="ARBA" id="ARBA00049229"/>
    </source>
</evidence>
<dbReference type="InterPro" id="IPR033939">
    <property type="entry name" value="BCAT_family"/>
</dbReference>
<dbReference type="PANTHER" id="PTHR11825">
    <property type="entry name" value="SUBGROUP IIII AMINOTRANSFERASE"/>
    <property type="match status" value="1"/>
</dbReference>
<dbReference type="Gene3D" id="3.30.470.10">
    <property type="match status" value="1"/>
</dbReference>
<evidence type="ECO:0000256" key="4">
    <source>
        <dbReference type="ARBA" id="ARBA00004931"/>
    </source>
</evidence>
<dbReference type="PANTHER" id="PTHR11825:SF44">
    <property type="entry name" value="BRANCHED-CHAIN-AMINO-ACID AMINOTRANSFERASE"/>
    <property type="match status" value="1"/>
</dbReference>
<dbReference type="InterPro" id="IPR005786">
    <property type="entry name" value="B_amino_transII"/>
</dbReference>
<dbReference type="GO" id="GO:0009099">
    <property type="term" value="P:L-valine biosynthetic process"/>
    <property type="evidence" value="ECO:0007669"/>
    <property type="project" value="UniProtKB-UniPathway"/>
</dbReference>
<dbReference type="Gene3D" id="3.20.10.10">
    <property type="entry name" value="D-amino Acid Aminotransferase, subunit A, domain 2"/>
    <property type="match status" value="1"/>
</dbReference>
<dbReference type="PIRSF" id="PIRSF006468">
    <property type="entry name" value="BCAT1"/>
    <property type="match status" value="1"/>
</dbReference>
<dbReference type="NCBIfam" id="NF009897">
    <property type="entry name" value="PRK13357.1"/>
    <property type="match status" value="1"/>
</dbReference>
<dbReference type="InterPro" id="IPR036038">
    <property type="entry name" value="Aminotransferase-like"/>
</dbReference>
<evidence type="ECO:0000256" key="14">
    <source>
        <dbReference type="ARBA" id="ARBA00048212"/>
    </source>
</evidence>
<evidence type="ECO:0000256" key="6">
    <source>
        <dbReference type="ARBA" id="ARBA00009320"/>
    </source>
</evidence>
<dbReference type="UniPathway" id="UPA00048">
    <property type="reaction ID" value="UER00073"/>
</dbReference>
<dbReference type="eggNOG" id="COG0115">
    <property type="taxonomic scope" value="Bacteria"/>
</dbReference>
<protein>
    <recommendedName>
        <fullName evidence="8">Branched-chain-amino-acid aminotransferase</fullName>
        <ecNumber evidence="7">2.6.1.42</ecNumber>
    </recommendedName>
</protein>
<dbReference type="STRING" id="565045.NOR51B_2462"/>
<evidence type="ECO:0000313" key="19">
    <source>
        <dbReference type="EMBL" id="EED36510.1"/>
    </source>
</evidence>
<dbReference type="EC" id="2.6.1.42" evidence="7"/>
<gene>
    <name evidence="19" type="primary">ilvE_1</name>
    <name evidence="19" type="ORF">NOR51B_2462</name>
</gene>
<evidence type="ECO:0000256" key="17">
    <source>
        <dbReference type="PIRSR" id="PIRSR006468-1"/>
    </source>
</evidence>
<proteinExistence type="inferred from homology"/>
<evidence type="ECO:0000256" key="7">
    <source>
        <dbReference type="ARBA" id="ARBA00013053"/>
    </source>
</evidence>
<dbReference type="InterPro" id="IPR001544">
    <property type="entry name" value="Aminotrans_IV"/>
</dbReference>
<accession>B8KXY8</accession>
<keyword evidence="11 19" id="KW-0808">Transferase</keyword>
<evidence type="ECO:0000256" key="12">
    <source>
        <dbReference type="ARBA" id="ARBA00022898"/>
    </source>
</evidence>
<evidence type="ECO:0000256" key="15">
    <source>
        <dbReference type="ARBA" id="ARBA00048798"/>
    </source>
</evidence>
<keyword evidence="10" id="KW-0028">Amino-acid biosynthesis</keyword>
<dbReference type="InterPro" id="IPR043132">
    <property type="entry name" value="BCAT-like_C"/>
</dbReference>
<evidence type="ECO:0000256" key="5">
    <source>
        <dbReference type="ARBA" id="ARBA00005072"/>
    </source>
</evidence>
<dbReference type="HOGENOM" id="CLU_031922_0_2_6"/>
<dbReference type="CDD" id="cd01557">
    <property type="entry name" value="BCAT_beta_family"/>
    <property type="match status" value="1"/>
</dbReference>
<reference evidence="20" key="1">
    <citation type="journal article" date="2013" name="BMC Microbiol.">
        <title>Taxonomy and evolution of bacteriochlorophyll a-containing members of the OM60/NOR5 clade of marine gammaproteobacteria: description of Luminiphilus syltensis gen. nov., sp. nov., reclassification of Haliea rubra as Pseudohaliea rubra gen. nov., comb. nov., and emendation of Chromatocurvus halotolerans.</title>
        <authorList>
            <person name="Spring S."/>
            <person name="Riedel T."/>
            <person name="Sproer C."/>
            <person name="Yan S."/>
            <person name="Harder J."/>
            <person name="Fuchs B.M."/>
        </authorList>
    </citation>
    <scope>NUCLEOTIDE SEQUENCE [LARGE SCALE GENOMIC DNA]</scope>
    <source>
        <strain evidence="20">NOR51-B</strain>
    </source>
</reference>
<keyword evidence="13" id="KW-0100">Branched-chain amino acid biosynthesis</keyword>
<evidence type="ECO:0000313" key="20">
    <source>
        <dbReference type="Proteomes" id="UP000004699"/>
    </source>
</evidence>